<dbReference type="InterPro" id="IPR029062">
    <property type="entry name" value="Class_I_gatase-like"/>
</dbReference>
<dbReference type="SUPFAM" id="SSF52317">
    <property type="entry name" value="Class I glutamine amidotransferase-like"/>
    <property type="match status" value="1"/>
</dbReference>
<comment type="caution">
    <text evidence="2">The sequence shown here is derived from an EMBL/GenBank/DDBJ whole genome shotgun (WGS) entry which is preliminary data.</text>
</comment>
<evidence type="ECO:0000259" key="1">
    <source>
        <dbReference type="Pfam" id="PF07090"/>
    </source>
</evidence>
<dbReference type="InterPro" id="IPR010768">
    <property type="entry name" value="GATase1-like"/>
</dbReference>
<dbReference type="Gene3D" id="3.40.50.880">
    <property type="match status" value="1"/>
</dbReference>
<evidence type="ECO:0000313" key="2">
    <source>
        <dbReference type="EMBL" id="GES24258.1"/>
    </source>
</evidence>
<proteinExistence type="predicted"/>
<sequence length="271" mass="29320">MRTRGGGLASPSRQGRVEINIMKRTLFVGESWTVHSIHQKGFDSFTTTEYQEGGGWLHAALESGGWEVTYQPAHVAATHFPSSVEELRQYDCVILSDIGANTLLLHPDTFVRGKALPDRLQVLHDWVVAGGGLVMVGGYLSFQGIDGKARFAGTPVERALPVTLLDHDDRAERPAGVAPLVRLPDHPLVADVPAEWPSLLGYNVVAARPEAEVIATVDDAPLLAAWSHGQGRAVAFTSDCGPHWAPQSFVGWDGYAPMWQNIASWAASRLG</sequence>
<dbReference type="EMBL" id="BLAF01000049">
    <property type="protein sequence ID" value="GES24258.1"/>
    <property type="molecule type" value="Genomic_DNA"/>
</dbReference>
<dbReference type="PANTHER" id="PTHR37947:SF1">
    <property type="entry name" value="BLL2462 PROTEIN"/>
    <property type="match status" value="1"/>
</dbReference>
<feature type="domain" description="Putative glutamine amidotransferase" evidence="1">
    <location>
        <begin position="25"/>
        <end position="266"/>
    </location>
</feature>
<gene>
    <name evidence="2" type="ORF">Aple_071570</name>
</gene>
<dbReference type="PANTHER" id="PTHR37947">
    <property type="entry name" value="BLL2462 PROTEIN"/>
    <property type="match status" value="1"/>
</dbReference>
<dbReference type="AlphaFoldDB" id="A0A5M3Y0N4"/>
<keyword evidence="3" id="KW-1185">Reference proteome</keyword>
<accession>A0A5M3Y0N4</accession>
<evidence type="ECO:0000313" key="3">
    <source>
        <dbReference type="Proteomes" id="UP000377595"/>
    </source>
</evidence>
<name>A0A5M3Y0N4_9ACTN</name>
<dbReference type="Pfam" id="PF07090">
    <property type="entry name" value="GATase1_like"/>
    <property type="match status" value="1"/>
</dbReference>
<reference evidence="2 3" key="1">
    <citation type="submission" date="2019-10" db="EMBL/GenBank/DDBJ databases">
        <title>Whole genome shotgun sequence of Acrocarpospora pleiomorpha NBRC 16267.</title>
        <authorList>
            <person name="Ichikawa N."/>
            <person name="Kimura A."/>
            <person name="Kitahashi Y."/>
            <person name="Komaki H."/>
            <person name="Oguchi A."/>
        </authorList>
    </citation>
    <scope>NUCLEOTIDE SEQUENCE [LARGE SCALE GENOMIC DNA]</scope>
    <source>
        <strain evidence="2 3">NBRC 16267</strain>
    </source>
</reference>
<organism evidence="2 3">
    <name type="scientific">Acrocarpospora pleiomorpha</name>
    <dbReference type="NCBI Taxonomy" id="90975"/>
    <lineage>
        <taxon>Bacteria</taxon>
        <taxon>Bacillati</taxon>
        <taxon>Actinomycetota</taxon>
        <taxon>Actinomycetes</taxon>
        <taxon>Streptosporangiales</taxon>
        <taxon>Streptosporangiaceae</taxon>
        <taxon>Acrocarpospora</taxon>
    </lineage>
</organism>
<dbReference type="Proteomes" id="UP000377595">
    <property type="component" value="Unassembled WGS sequence"/>
</dbReference>
<dbReference type="InterPro" id="IPR017027">
    <property type="entry name" value="STM3548-like"/>
</dbReference>
<dbReference type="PIRSF" id="PIRSF034405">
    <property type="entry name" value="UCP034405"/>
    <property type="match status" value="1"/>
</dbReference>
<protein>
    <recommendedName>
        <fullName evidence="1">Putative glutamine amidotransferase domain-containing protein</fullName>
    </recommendedName>
</protein>